<dbReference type="InterPro" id="IPR051207">
    <property type="entry name" value="ComplexI_NDUFA9_subunit"/>
</dbReference>
<dbReference type="FunFam" id="3.40.50.720:FF:000702">
    <property type="entry name" value="NADH dehydrogenase (Ubiquinone)"/>
    <property type="match status" value="1"/>
</dbReference>
<dbReference type="Gene3D" id="3.40.50.720">
    <property type="entry name" value="NAD(P)-binding Rossmann-like Domain"/>
    <property type="match status" value="1"/>
</dbReference>
<dbReference type="KEGG" id="gak:X907_2732"/>
<name>A0A3T0ED76_9PROT</name>
<dbReference type="GO" id="GO:0044877">
    <property type="term" value="F:protein-containing complex binding"/>
    <property type="evidence" value="ECO:0007669"/>
    <property type="project" value="TreeGrafter"/>
</dbReference>
<gene>
    <name evidence="1" type="ORF">X907_2732</name>
</gene>
<protein>
    <submittedName>
        <fullName evidence="1">NAD-dependent epimerase/dehydratase</fullName>
    </submittedName>
</protein>
<dbReference type="OrthoDB" id="9776313at2"/>
<dbReference type="InterPro" id="IPR001509">
    <property type="entry name" value="Epimerase_deHydtase"/>
</dbReference>
<dbReference type="PANTHER" id="PTHR12126:SF11">
    <property type="entry name" value="NADH DEHYDROGENASE [UBIQUINONE] 1 ALPHA SUBCOMPLEX SUBUNIT 9, MITOCHONDRIAL"/>
    <property type="match status" value="1"/>
</dbReference>
<reference evidence="1 2" key="1">
    <citation type="submission" date="2016-12" db="EMBL/GenBank/DDBJ databases">
        <title>The genome of dimorphic prosthecate Glycocaulis alkaliphilus 6b-8t, isolated from crude oil dictates its adaptability in petroleum environments.</title>
        <authorList>
            <person name="Wu X.-L."/>
            <person name="Geng S."/>
        </authorList>
    </citation>
    <scope>NUCLEOTIDE SEQUENCE [LARGE SCALE GENOMIC DNA]</scope>
    <source>
        <strain evidence="1 2">6B-8</strain>
    </source>
</reference>
<keyword evidence="2" id="KW-1185">Reference proteome</keyword>
<sequence>MLRDEMITVFGGSGFIGRYAVRALVRAGYRVRVATRLPHTAIDLKPMGSVGQIQLVQANVRHKASIERAIEGASAVINLTGILAQSGRQTFRSVQAQGAQSIAQAAKAAGITRFVQISAIGADADSKSAYAQTKAAGEKAVMDAIPTATILRPSIVFGDEDSFFNRFAQMALYTPALPLIGGGKTVFQPVWAGDVGAAVLAALENPAAQGKAYELGGPARYSFKDLLQYITATIRRPRLLVPVPWLAAYGIGFAGEIAGALPFVPTVLTRDQVTLLKTDNVVAEGAPGLADLGISPASVEAIVPSYLYRFRQGGQFAPAE</sequence>
<organism evidence="1 2">
    <name type="scientific">Glycocaulis alkaliphilus</name>
    <dbReference type="NCBI Taxonomy" id="1434191"/>
    <lineage>
        <taxon>Bacteria</taxon>
        <taxon>Pseudomonadati</taxon>
        <taxon>Pseudomonadota</taxon>
        <taxon>Alphaproteobacteria</taxon>
        <taxon>Maricaulales</taxon>
        <taxon>Maricaulaceae</taxon>
        <taxon>Glycocaulis</taxon>
    </lineage>
</organism>
<dbReference type="RefSeq" id="WP_127568858.1">
    <property type="nucleotide sequence ID" value="NZ_BMFB01000004.1"/>
</dbReference>
<dbReference type="CDD" id="cd05271">
    <property type="entry name" value="NDUFA9_like_SDR_a"/>
    <property type="match status" value="1"/>
</dbReference>
<dbReference type="SUPFAM" id="SSF51735">
    <property type="entry name" value="NAD(P)-binding Rossmann-fold domains"/>
    <property type="match status" value="1"/>
</dbReference>
<proteinExistence type="predicted"/>
<dbReference type="AlphaFoldDB" id="A0A3T0ED76"/>
<accession>A0A3T0ED76</accession>
<evidence type="ECO:0000313" key="1">
    <source>
        <dbReference type="EMBL" id="AZU05241.1"/>
    </source>
</evidence>
<dbReference type="Pfam" id="PF01370">
    <property type="entry name" value="Epimerase"/>
    <property type="match status" value="1"/>
</dbReference>
<dbReference type="EMBL" id="CP018911">
    <property type="protein sequence ID" value="AZU05241.1"/>
    <property type="molecule type" value="Genomic_DNA"/>
</dbReference>
<dbReference type="InterPro" id="IPR036291">
    <property type="entry name" value="NAD(P)-bd_dom_sf"/>
</dbReference>
<dbReference type="PANTHER" id="PTHR12126">
    <property type="entry name" value="NADH-UBIQUINONE OXIDOREDUCTASE 39 KDA SUBUNIT-RELATED"/>
    <property type="match status" value="1"/>
</dbReference>
<evidence type="ECO:0000313" key="2">
    <source>
        <dbReference type="Proteomes" id="UP000286954"/>
    </source>
</evidence>
<dbReference type="Proteomes" id="UP000286954">
    <property type="component" value="Chromosome"/>
</dbReference>